<accession>A0A6V7H5V2</accession>
<dbReference type="AlphaFoldDB" id="A0A6V7H5V2"/>
<name>A0A6V7H5V2_9HYME</name>
<dbReference type="EMBL" id="CAJDYZ010008227">
    <property type="protein sequence ID" value="CAD1475166.1"/>
    <property type="molecule type" value="Genomic_DNA"/>
</dbReference>
<comment type="caution">
    <text evidence="1">The sequence shown here is derived from an EMBL/GenBank/DDBJ whole genome shotgun (WGS) entry which is preliminary data.</text>
</comment>
<sequence>CPRNFSRPNCRGKGTNSVPFPEFIGNFENTYPGLQINYTGN</sequence>
<organism evidence="1 2">
    <name type="scientific">Heterotrigona itama</name>
    <dbReference type="NCBI Taxonomy" id="395501"/>
    <lineage>
        <taxon>Eukaryota</taxon>
        <taxon>Metazoa</taxon>
        <taxon>Ecdysozoa</taxon>
        <taxon>Arthropoda</taxon>
        <taxon>Hexapoda</taxon>
        <taxon>Insecta</taxon>
        <taxon>Pterygota</taxon>
        <taxon>Neoptera</taxon>
        <taxon>Endopterygota</taxon>
        <taxon>Hymenoptera</taxon>
        <taxon>Apocrita</taxon>
        <taxon>Aculeata</taxon>
        <taxon>Apoidea</taxon>
        <taxon>Anthophila</taxon>
        <taxon>Apidae</taxon>
        <taxon>Heterotrigona</taxon>
    </lineage>
</organism>
<evidence type="ECO:0000313" key="1">
    <source>
        <dbReference type="EMBL" id="CAD1475166.1"/>
    </source>
</evidence>
<keyword evidence="2" id="KW-1185">Reference proteome</keyword>
<evidence type="ECO:0000313" key="2">
    <source>
        <dbReference type="Proteomes" id="UP000752696"/>
    </source>
</evidence>
<protein>
    <submittedName>
        <fullName evidence="1">Uncharacterized protein</fullName>
    </submittedName>
</protein>
<reference evidence="1" key="1">
    <citation type="submission" date="2020-07" db="EMBL/GenBank/DDBJ databases">
        <authorList>
            <person name="Nazaruddin N."/>
        </authorList>
    </citation>
    <scope>NUCLEOTIDE SEQUENCE</scope>
</reference>
<feature type="non-terminal residue" evidence="1">
    <location>
        <position position="1"/>
    </location>
</feature>
<proteinExistence type="predicted"/>
<gene>
    <name evidence="1" type="ORF">MHI_LOCUS524161</name>
</gene>
<dbReference type="Proteomes" id="UP000752696">
    <property type="component" value="Unassembled WGS sequence"/>
</dbReference>